<evidence type="ECO:0000313" key="2">
    <source>
        <dbReference type="Proteomes" id="UP000466931"/>
    </source>
</evidence>
<dbReference type="AlphaFoldDB" id="A0A7I7XXG5"/>
<reference evidence="1" key="1">
    <citation type="journal article" date="2019" name="Emerg. Microbes Infect.">
        <title>Comprehensive subspecies identification of 175 nontuberculous mycobacteria species based on 7547 genomic profiles.</title>
        <authorList>
            <person name="Matsumoto Y."/>
            <person name="Kinjo T."/>
            <person name="Motooka D."/>
            <person name="Nabeya D."/>
            <person name="Jung N."/>
            <person name="Uechi K."/>
            <person name="Horii T."/>
            <person name="Iida T."/>
            <person name="Fujita J."/>
            <person name="Nakamura S."/>
        </authorList>
    </citation>
    <scope>NUCLEOTIDE SEQUENCE [LARGE SCALE GENOMIC DNA]</scope>
    <source>
        <strain evidence="1">JCM 13671</strain>
    </source>
</reference>
<dbReference type="InterPro" id="IPR023213">
    <property type="entry name" value="CAT-like_dom_sf"/>
</dbReference>
<protein>
    <submittedName>
        <fullName evidence="1">Uncharacterized protein</fullName>
    </submittedName>
</protein>
<reference evidence="1" key="2">
    <citation type="submission" date="2020-02" db="EMBL/GenBank/DDBJ databases">
        <authorList>
            <person name="Matsumoto Y."/>
            <person name="Motooka D."/>
            <person name="Nakamura S."/>
        </authorList>
    </citation>
    <scope>NUCLEOTIDE SEQUENCE</scope>
    <source>
        <strain evidence="1">JCM 13671</strain>
    </source>
</reference>
<name>A0A7I7XXG5_9MYCO</name>
<dbReference type="SUPFAM" id="SSF52777">
    <property type="entry name" value="CoA-dependent acyltransferases"/>
    <property type="match status" value="1"/>
</dbReference>
<organism evidence="1 2">
    <name type="scientific">Mycolicibacterium confluentis</name>
    <dbReference type="NCBI Taxonomy" id="28047"/>
    <lineage>
        <taxon>Bacteria</taxon>
        <taxon>Bacillati</taxon>
        <taxon>Actinomycetota</taxon>
        <taxon>Actinomycetes</taxon>
        <taxon>Mycobacteriales</taxon>
        <taxon>Mycobacteriaceae</taxon>
        <taxon>Mycolicibacterium</taxon>
    </lineage>
</organism>
<keyword evidence="2" id="KW-1185">Reference proteome</keyword>
<dbReference type="RefSeq" id="WP_085157485.1">
    <property type="nucleotide sequence ID" value="NZ_AP022612.1"/>
</dbReference>
<proteinExistence type="predicted"/>
<dbReference type="Proteomes" id="UP000466931">
    <property type="component" value="Chromosome"/>
</dbReference>
<dbReference type="EMBL" id="AP022612">
    <property type="protein sequence ID" value="BBZ34016.1"/>
    <property type="molecule type" value="Genomic_DNA"/>
</dbReference>
<dbReference type="Gene3D" id="3.30.559.10">
    <property type="entry name" value="Chloramphenicol acetyltransferase-like domain"/>
    <property type="match status" value="1"/>
</dbReference>
<dbReference type="OrthoDB" id="8183309at2"/>
<dbReference type="Gene3D" id="3.30.559.30">
    <property type="entry name" value="Nonribosomal peptide synthetase, condensation domain"/>
    <property type="match status" value="1"/>
</dbReference>
<accession>A0A7I7XXG5</accession>
<gene>
    <name evidence="1" type="ORF">MCNF_26210</name>
</gene>
<evidence type="ECO:0000313" key="1">
    <source>
        <dbReference type="EMBL" id="BBZ34016.1"/>
    </source>
</evidence>
<sequence>MSGEVSNTLTYMDQGSFKGLRALGRAPIIQFLWIYENGADLDGLRRFHRELGHGLLGRRIERSPLPFGQPRWVTSRGPDDIEIAVRDCDRADVAAWADERIRVPVDPEWGPAWHLGVTPLSTGGSAVSLVVSHSVADALGLSLAIADAAGGVRRDLGYPAPKSRTRMQALLQDGAQSLRSIPEIARAVAATAKVAREQGDELATSAKSVGAASREASKEPVVVPTVTVHIDAEKWDAKTKALGGTSNSMFAGFAARLGHNLGRLDADGQAMLSFPVSNRTENDTRANALNTITVMADPELALIDLAAIRGALKKELTELTAAGDANLAPLPLTPLVPKVLMRRLEKMILKVGQPIGCSNLGDLDAEVNRPDGTDADLISLRMLEPQVTPKILEGLGGHLYLASGRAGGKVFVTVAAWTVGAQNSRSAVRAVVERTLDDFGLSGVVD</sequence>